<evidence type="ECO:0000313" key="1">
    <source>
        <dbReference type="EMBL" id="TGK02746.1"/>
    </source>
</evidence>
<dbReference type="NCBIfam" id="TIGR04452">
    <property type="entry name" value="Lepto_Lipo_YY_C"/>
    <property type="match status" value="1"/>
</dbReference>
<proteinExistence type="predicted"/>
<organism evidence="1 4">
    <name type="scientific">Leptospira langatensis</name>
    <dbReference type="NCBI Taxonomy" id="2484983"/>
    <lineage>
        <taxon>Bacteria</taxon>
        <taxon>Pseudomonadati</taxon>
        <taxon>Spirochaetota</taxon>
        <taxon>Spirochaetia</taxon>
        <taxon>Leptospirales</taxon>
        <taxon>Leptospiraceae</taxon>
        <taxon>Leptospira</taxon>
    </lineage>
</organism>
<keyword evidence="3" id="KW-1185">Reference proteome</keyword>
<name>A0A5F1ZQH9_9LEPT</name>
<evidence type="ECO:0000313" key="3">
    <source>
        <dbReference type="Proteomes" id="UP000297273"/>
    </source>
</evidence>
<reference evidence="3 4" key="2">
    <citation type="journal article" date="2019" name="PLoS Negl. Trop. Dis.">
        <title>Revisiting the worldwide diversity of Leptospira species in the environment.</title>
        <authorList>
            <person name="Vincent A.T."/>
            <person name="Schiettekatte O."/>
            <person name="Bourhy P."/>
            <person name="Veyrier F.J."/>
            <person name="Picardeau M."/>
        </authorList>
    </citation>
    <scope>NUCLEOTIDE SEQUENCE [LARGE SCALE GENOMIC DNA]</scope>
    <source>
        <strain evidence="3">201702690</strain>
        <strain evidence="1 4">SSW18</strain>
    </source>
</reference>
<keyword evidence="1" id="KW-0449">Lipoprotein</keyword>
<gene>
    <name evidence="1" type="ORF">EHO57_05350</name>
    <name evidence="2" type="ORF">EHQ53_12760</name>
</gene>
<comment type="caution">
    <text evidence="1">The sequence shown here is derived from an EMBL/GenBank/DDBJ whole genome shotgun (WGS) entry which is preliminary data.</text>
</comment>
<dbReference type="RefSeq" id="WP_135646167.1">
    <property type="nucleotide sequence ID" value="NZ_RQER01000004.1"/>
</dbReference>
<evidence type="ECO:0000313" key="2">
    <source>
        <dbReference type="EMBL" id="TGL40050.1"/>
    </source>
</evidence>
<dbReference type="InterPro" id="IPR031030">
    <property type="entry name" value="Lepto_Lipo_YY_C"/>
</dbReference>
<protein>
    <submittedName>
        <fullName evidence="1">TIGR04452 family lipoprotein</fullName>
    </submittedName>
</protein>
<reference evidence="2" key="1">
    <citation type="submission" date="2018-10" db="EMBL/GenBank/DDBJ databases">
        <authorList>
            <person name="Vincent A.T."/>
            <person name="Schiettekatte O."/>
            <person name="Bourhy P."/>
            <person name="Veyrier F.J."/>
            <person name="Picardeau M."/>
        </authorList>
    </citation>
    <scope>NUCLEOTIDE SEQUENCE</scope>
    <source>
        <strain evidence="2">201702690</strain>
    </source>
</reference>
<sequence length="126" mass="13268">MKKTVYMLGFLIALTLGNCAVLDPIGLSNRVKGADARQQIKDATTQTEALIFGSLGAPAALVAQAVVMDTILTGAVAKVDDSKYYKKDDVDGCVKEIKTTGLLVLGPFYTVLLTSKCDLKADGAVI</sequence>
<evidence type="ECO:0000313" key="4">
    <source>
        <dbReference type="Proteomes" id="UP000297946"/>
    </source>
</evidence>
<dbReference type="Proteomes" id="UP000297273">
    <property type="component" value="Unassembled WGS sequence"/>
</dbReference>
<dbReference type="EMBL" id="RQGC01000008">
    <property type="protein sequence ID" value="TGL40050.1"/>
    <property type="molecule type" value="Genomic_DNA"/>
</dbReference>
<dbReference type="Proteomes" id="UP000297946">
    <property type="component" value="Unassembled WGS sequence"/>
</dbReference>
<dbReference type="EMBL" id="RQER01000004">
    <property type="protein sequence ID" value="TGK02746.1"/>
    <property type="molecule type" value="Genomic_DNA"/>
</dbReference>
<dbReference type="AlphaFoldDB" id="A0A5F1ZQH9"/>
<dbReference type="OrthoDB" id="330647at2"/>
<accession>A0A5F1ZQH9</accession>